<keyword evidence="4" id="KW-0677">Repeat</keyword>
<evidence type="ECO:0000256" key="4">
    <source>
        <dbReference type="ARBA" id="ARBA00022737"/>
    </source>
</evidence>
<feature type="region of interest" description="Disordered" evidence="7">
    <location>
        <begin position="481"/>
        <end position="502"/>
    </location>
</feature>
<evidence type="ECO:0000256" key="5">
    <source>
        <dbReference type="ARBA" id="ARBA00022777"/>
    </source>
</evidence>
<dbReference type="PROSITE" id="PS51146">
    <property type="entry name" value="KAIC"/>
    <property type="match status" value="2"/>
</dbReference>
<evidence type="ECO:0000256" key="6">
    <source>
        <dbReference type="ARBA" id="ARBA00022801"/>
    </source>
</evidence>
<sequence>MSADTPRSASGVPGLDEVLHGGLIAGRLYLIDGEPGAGKTTLALQYLMEGVRQGERALYVTLGETAGELRANAASHGWTLDDIEIVELVVDESELQGDAELTMYHAAEVELSETTRRVLAAVERCKPQRMVLDSLSELRLLAQSSLRYRRQILALKQFFIGRNCTVLCLDDRSGEGIDTQVHSIAHGVIELDRTVPDYGPALRQLRVTKLRGSNFISGQQDLTIRRGGLRVFPRLTANEHGADFPREVVPSGVKMLDTLLGGGIERGTSTLLLGPAGSGKSTIAAQYAVAAARRGAHAAIFAFEESRSLLLDRLAKLGMPVDEGVGPGRLMVRQLDPAEVLPSQFVNLVRESVERDGAAVIVIDSLNGYMNAMPEARALTIQLHELLTYLNNHGVATFLVATQSGMMGAGTRNPVDASYLADAVVLFRMYEHAGTVRKAISVIKKRSGTHEDTIRQLWFDGQGVHLGPPLAHLRGVLTGVPVELEPPPQPASGADASAGPAG</sequence>
<dbReference type="EC" id="2.7.11.1" evidence="1"/>
<dbReference type="InterPro" id="IPR030665">
    <property type="entry name" value="KaiC"/>
</dbReference>
<name>A0ABW7EPK2_9BURK</name>
<comment type="caution">
    <text evidence="9">The sequence shown here is derived from an EMBL/GenBank/DDBJ whole genome shotgun (WGS) entry which is preliminary data.</text>
</comment>
<feature type="domain" description="KaiC" evidence="8">
    <location>
        <begin position="247"/>
        <end position="480"/>
    </location>
</feature>
<keyword evidence="2" id="KW-0597">Phosphoprotein</keyword>
<gene>
    <name evidence="9" type="ORF">ACG02S_15715</name>
</gene>
<dbReference type="InterPro" id="IPR003593">
    <property type="entry name" value="AAA+_ATPase"/>
</dbReference>
<evidence type="ECO:0000256" key="7">
    <source>
        <dbReference type="SAM" id="MobiDB-lite"/>
    </source>
</evidence>
<keyword evidence="3" id="KW-0808">Transferase</keyword>
<reference evidence="9 10" key="1">
    <citation type="submission" date="2024-09" db="EMBL/GenBank/DDBJ databases">
        <title>Novel species of the genus Pelomonas and Roseateles isolated from streams.</title>
        <authorList>
            <person name="Lu H."/>
        </authorList>
    </citation>
    <scope>NUCLEOTIDE SEQUENCE [LARGE SCALE GENOMIC DNA]</scope>
    <source>
        <strain evidence="9 10">DC23W</strain>
    </source>
</reference>
<dbReference type="InterPro" id="IPR010624">
    <property type="entry name" value="KaiC_dom"/>
</dbReference>
<dbReference type="Proteomes" id="UP001606300">
    <property type="component" value="Unassembled WGS sequence"/>
</dbReference>
<feature type="domain" description="KaiC" evidence="8">
    <location>
        <begin position="6"/>
        <end position="245"/>
    </location>
</feature>
<evidence type="ECO:0000256" key="3">
    <source>
        <dbReference type="ARBA" id="ARBA00022679"/>
    </source>
</evidence>
<proteinExistence type="predicted"/>
<dbReference type="SMART" id="SM00382">
    <property type="entry name" value="AAA"/>
    <property type="match status" value="2"/>
</dbReference>
<dbReference type="Gene3D" id="3.40.50.300">
    <property type="entry name" value="P-loop containing nucleotide triphosphate hydrolases"/>
    <property type="match status" value="2"/>
</dbReference>
<dbReference type="PANTHER" id="PTHR42926:SF1">
    <property type="entry name" value="CIRCADIAN CLOCK OSCILLATOR PROTEIN KAIC 1"/>
    <property type="match status" value="1"/>
</dbReference>
<dbReference type="Pfam" id="PF06745">
    <property type="entry name" value="ATPase"/>
    <property type="match status" value="2"/>
</dbReference>
<dbReference type="SUPFAM" id="SSF52540">
    <property type="entry name" value="P-loop containing nucleoside triphosphate hydrolases"/>
    <property type="match status" value="2"/>
</dbReference>
<evidence type="ECO:0000259" key="8">
    <source>
        <dbReference type="PROSITE" id="PS51146"/>
    </source>
</evidence>
<dbReference type="CDD" id="cd19488">
    <property type="entry name" value="KaiC-like_N"/>
    <property type="match status" value="1"/>
</dbReference>
<protein>
    <recommendedName>
        <fullName evidence="1">non-specific serine/threonine protein kinase</fullName>
        <ecNumber evidence="1">2.7.11.1</ecNumber>
    </recommendedName>
</protein>
<keyword evidence="10" id="KW-1185">Reference proteome</keyword>
<dbReference type="PIRSF" id="PIRSF039117">
    <property type="entry name" value="KaiC"/>
    <property type="match status" value="1"/>
</dbReference>
<dbReference type="EMBL" id="JBIGHY010000005">
    <property type="protein sequence ID" value="MFG6415345.1"/>
    <property type="molecule type" value="Genomic_DNA"/>
</dbReference>
<evidence type="ECO:0000256" key="1">
    <source>
        <dbReference type="ARBA" id="ARBA00012513"/>
    </source>
</evidence>
<evidence type="ECO:0000256" key="2">
    <source>
        <dbReference type="ARBA" id="ARBA00022553"/>
    </source>
</evidence>
<organism evidence="9 10">
    <name type="scientific">Pelomonas dachongensis</name>
    <dbReference type="NCBI Taxonomy" id="3299029"/>
    <lineage>
        <taxon>Bacteria</taxon>
        <taxon>Pseudomonadati</taxon>
        <taxon>Pseudomonadota</taxon>
        <taxon>Betaproteobacteria</taxon>
        <taxon>Burkholderiales</taxon>
        <taxon>Sphaerotilaceae</taxon>
        <taxon>Roseateles</taxon>
    </lineage>
</organism>
<evidence type="ECO:0000313" key="9">
    <source>
        <dbReference type="EMBL" id="MFG6415345.1"/>
    </source>
</evidence>
<keyword evidence="5" id="KW-0418">Kinase</keyword>
<dbReference type="RefSeq" id="WP_394471412.1">
    <property type="nucleotide sequence ID" value="NZ_JBIGHY010000005.1"/>
</dbReference>
<evidence type="ECO:0000313" key="10">
    <source>
        <dbReference type="Proteomes" id="UP001606300"/>
    </source>
</evidence>
<feature type="compositionally biased region" description="Low complexity" evidence="7">
    <location>
        <begin position="491"/>
        <end position="502"/>
    </location>
</feature>
<accession>A0ABW7EPK2</accession>
<dbReference type="InterPro" id="IPR027417">
    <property type="entry name" value="P-loop_NTPase"/>
</dbReference>
<dbReference type="InterPro" id="IPR014774">
    <property type="entry name" value="KaiC-like_dom"/>
</dbReference>
<dbReference type="PANTHER" id="PTHR42926">
    <property type="match status" value="1"/>
</dbReference>
<dbReference type="InterPro" id="IPR051347">
    <property type="entry name" value="Circadian_clock_KaiC-rel"/>
</dbReference>
<keyword evidence="6" id="KW-0378">Hydrolase</keyword>